<evidence type="ECO:0000256" key="2">
    <source>
        <dbReference type="SAM" id="SignalP"/>
    </source>
</evidence>
<proteinExistence type="predicted"/>
<feature type="region of interest" description="Disordered" evidence="1">
    <location>
        <begin position="345"/>
        <end position="475"/>
    </location>
</feature>
<reference evidence="5" key="1">
    <citation type="submission" date="2016-10" db="EMBL/GenBank/DDBJ databases">
        <authorList>
            <person name="Varghese N."/>
            <person name="Submissions S."/>
        </authorList>
    </citation>
    <scope>NUCLEOTIDE SEQUENCE [LARGE SCALE GENOMIC DNA]</scope>
    <source>
        <strain evidence="5">DSM 45405</strain>
    </source>
</reference>
<feature type="domain" description="PE-PPE" evidence="3">
    <location>
        <begin position="116"/>
        <end position="302"/>
    </location>
</feature>
<feature type="compositionally biased region" description="Low complexity" evidence="1">
    <location>
        <begin position="435"/>
        <end position="455"/>
    </location>
</feature>
<feature type="compositionally biased region" description="Low complexity" evidence="1">
    <location>
        <begin position="461"/>
        <end position="475"/>
    </location>
</feature>
<accession>A0A1H6KCR7</accession>
<evidence type="ECO:0000259" key="3">
    <source>
        <dbReference type="Pfam" id="PF08237"/>
    </source>
</evidence>
<organism evidence="4 5">
    <name type="scientific">Mycolicibacterium rutilum</name>
    <name type="common">Mycobacterium rutilum</name>
    <dbReference type="NCBI Taxonomy" id="370526"/>
    <lineage>
        <taxon>Bacteria</taxon>
        <taxon>Bacillati</taxon>
        <taxon>Actinomycetota</taxon>
        <taxon>Actinomycetes</taxon>
        <taxon>Mycobacteriales</taxon>
        <taxon>Mycobacteriaceae</taxon>
        <taxon>Mycolicibacterium</taxon>
    </lineage>
</organism>
<protein>
    <submittedName>
        <fullName evidence="4">PE-PPE domain-containing protein</fullName>
    </submittedName>
</protein>
<evidence type="ECO:0000313" key="5">
    <source>
        <dbReference type="Proteomes" id="UP000182915"/>
    </source>
</evidence>
<dbReference type="Proteomes" id="UP000182915">
    <property type="component" value="Chromosome I"/>
</dbReference>
<dbReference type="EMBL" id="LT629971">
    <property type="protein sequence ID" value="SEH72883.1"/>
    <property type="molecule type" value="Genomic_DNA"/>
</dbReference>
<feature type="chain" id="PRO_5039669474" evidence="2">
    <location>
        <begin position="23"/>
        <end position="475"/>
    </location>
</feature>
<name>A0A1H6KCR7_MYCRU</name>
<dbReference type="InterPro" id="IPR013228">
    <property type="entry name" value="PE-PPE_C"/>
</dbReference>
<keyword evidence="5" id="KW-1185">Reference proteome</keyword>
<evidence type="ECO:0000256" key="1">
    <source>
        <dbReference type="SAM" id="MobiDB-lite"/>
    </source>
</evidence>
<gene>
    <name evidence="4" type="ORF">SAMN04489835_3370</name>
</gene>
<dbReference type="STRING" id="370526.SAMN04489835_3370"/>
<sequence>MGGSRKPRRFATTIAAAGVATAVVGVAATQPASISAPLVDLSALIVVGSSTNPTGAGVQNFFGGKFNDPIYTGPNGDDIVFVDFRTGPLGIQQALDANPDEPNAILASGWGAANASLLALADRTDLDQTVLIFDNDVARPDGGFGTRYPWFALIGVNPIPTPSDVPARAAVNIGYQYDYNSNAPADVLNPVAAVNALVSYLYSHRNQSTIDLPVNVDGTPSVSCNANTCAVTVSGAVLDCPDARCASPEDRITAYVTTRANTTYVTYTTEELPLTRLIRDVFGNQLADLTGPLLKLIVDSAYYGGNPIPKDPSAYRPARLFPSPGEFLATLAKVPAAIQQGLAAVSAPKTPKTPQQPESEPTGETGDTGVAEGTDEPDATEQTALDAAEGETSEQTRRPALNVVRTSEKAEPGQVGGHVGDDPADGEIKDAASQDDSTTTVDPAPTDADTDPAGAGDAGDAGDATETAGGADTAA</sequence>
<keyword evidence="2" id="KW-0732">Signal</keyword>
<dbReference type="Pfam" id="PF08237">
    <property type="entry name" value="PE-PPE"/>
    <property type="match status" value="1"/>
</dbReference>
<dbReference type="AlphaFoldDB" id="A0A1H6KCR7"/>
<feature type="signal peptide" evidence="2">
    <location>
        <begin position="1"/>
        <end position="22"/>
    </location>
</feature>
<dbReference type="RefSeq" id="WP_083408120.1">
    <property type="nucleotide sequence ID" value="NZ_LT629971.1"/>
</dbReference>
<evidence type="ECO:0000313" key="4">
    <source>
        <dbReference type="EMBL" id="SEH72883.1"/>
    </source>
</evidence>